<dbReference type="PROSITE" id="PS50088">
    <property type="entry name" value="ANK_REPEAT"/>
    <property type="match status" value="1"/>
</dbReference>
<evidence type="ECO:0000256" key="2">
    <source>
        <dbReference type="ARBA" id="ARBA00023043"/>
    </source>
</evidence>
<keyword evidence="2 3" id="KW-0040">ANK repeat</keyword>
<evidence type="ECO:0000313" key="5">
    <source>
        <dbReference type="Proteomes" id="UP001283361"/>
    </source>
</evidence>
<dbReference type="PANTHER" id="PTHR24173">
    <property type="entry name" value="ANKYRIN REPEAT CONTAINING"/>
    <property type="match status" value="1"/>
</dbReference>
<dbReference type="AlphaFoldDB" id="A0AAE1CQI3"/>
<keyword evidence="1" id="KW-0677">Repeat</keyword>
<dbReference type="InterPro" id="IPR036770">
    <property type="entry name" value="Ankyrin_rpt-contain_sf"/>
</dbReference>
<reference evidence="4" key="1">
    <citation type="journal article" date="2023" name="G3 (Bethesda)">
        <title>A reference genome for the long-term kleptoplast-retaining sea slug Elysia crispata morphotype clarki.</title>
        <authorList>
            <person name="Eastman K.E."/>
            <person name="Pendleton A.L."/>
            <person name="Shaikh M.A."/>
            <person name="Suttiyut T."/>
            <person name="Ogas R."/>
            <person name="Tomko P."/>
            <person name="Gavelis G."/>
            <person name="Widhalm J.R."/>
            <person name="Wisecaver J.H."/>
        </authorList>
    </citation>
    <scope>NUCLEOTIDE SEQUENCE</scope>
    <source>
        <strain evidence="4">ECLA1</strain>
    </source>
</reference>
<organism evidence="4 5">
    <name type="scientific">Elysia crispata</name>
    <name type="common">lettuce slug</name>
    <dbReference type="NCBI Taxonomy" id="231223"/>
    <lineage>
        <taxon>Eukaryota</taxon>
        <taxon>Metazoa</taxon>
        <taxon>Spiralia</taxon>
        <taxon>Lophotrochozoa</taxon>
        <taxon>Mollusca</taxon>
        <taxon>Gastropoda</taxon>
        <taxon>Heterobranchia</taxon>
        <taxon>Euthyneura</taxon>
        <taxon>Panpulmonata</taxon>
        <taxon>Sacoglossa</taxon>
        <taxon>Placobranchoidea</taxon>
        <taxon>Plakobranchidae</taxon>
        <taxon>Elysia</taxon>
    </lineage>
</organism>
<proteinExistence type="predicted"/>
<dbReference type="SUPFAM" id="SSF48403">
    <property type="entry name" value="Ankyrin repeat"/>
    <property type="match status" value="1"/>
</dbReference>
<evidence type="ECO:0000313" key="4">
    <source>
        <dbReference type="EMBL" id="KAK3728297.1"/>
    </source>
</evidence>
<dbReference type="InterPro" id="IPR002110">
    <property type="entry name" value="Ankyrin_rpt"/>
</dbReference>
<keyword evidence="5" id="KW-1185">Reference proteome</keyword>
<name>A0AAE1CQI3_9GAST</name>
<sequence length="442" mass="48841">MANSELFKAISKLDKDEIKRLLESGKCSINAENLCTDPPLLRCFSLKYRHDGGRNYDATRSEVLKILLNHGADLDVRSWSSPRGKTAAMLAAEGNFPLCLKTLMEYGADLGITSENGNTPLILAAKQGHIRCVELLTAGVSVSTLNHKNHEGQTALIAAASGLDDENLYYLQEDRIEPLLPSQDGNIHCLQQLIEAGADFDMEDKHGCTALMSALKSILDEPVNLLLEKGALVNRVSQTGGTPLSLAHRHMPKLARHGFDPTSSRGDRDCVHAAVSRGHEAGVRTLVINGFPPLDLHCPRLLNCGLSDKLLHLLPTPMSPLAVAIYLRRPHIARYLITNCFFSPYDCTRLCWDRKIRRFLQRHVTSDYRYQAAQATLSLRSGGEITYLQPKLALFLRSGGEITYLQPKLALFLRSGGEITYLQPKLALSLRSGGEITYLHPN</sequence>
<protein>
    <submittedName>
        <fullName evidence="4">Uncharacterized protein</fullName>
    </submittedName>
</protein>
<accession>A0AAE1CQI3</accession>
<feature type="repeat" description="ANK" evidence="3">
    <location>
        <begin position="116"/>
        <end position="136"/>
    </location>
</feature>
<dbReference type="Proteomes" id="UP001283361">
    <property type="component" value="Unassembled WGS sequence"/>
</dbReference>
<dbReference type="SMART" id="SM00248">
    <property type="entry name" value="ANK"/>
    <property type="match status" value="8"/>
</dbReference>
<dbReference type="PROSITE" id="PS50297">
    <property type="entry name" value="ANK_REP_REGION"/>
    <property type="match status" value="1"/>
</dbReference>
<comment type="caution">
    <text evidence="4">The sequence shown here is derived from an EMBL/GenBank/DDBJ whole genome shotgun (WGS) entry which is preliminary data.</text>
</comment>
<dbReference type="EMBL" id="JAWDGP010007194">
    <property type="protein sequence ID" value="KAK3728297.1"/>
    <property type="molecule type" value="Genomic_DNA"/>
</dbReference>
<dbReference type="Pfam" id="PF12796">
    <property type="entry name" value="Ank_2"/>
    <property type="match status" value="2"/>
</dbReference>
<dbReference type="PANTHER" id="PTHR24173:SF74">
    <property type="entry name" value="ANKYRIN REPEAT DOMAIN-CONTAINING PROTEIN 16"/>
    <property type="match status" value="1"/>
</dbReference>
<evidence type="ECO:0000256" key="1">
    <source>
        <dbReference type="ARBA" id="ARBA00022737"/>
    </source>
</evidence>
<gene>
    <name evidence="4" type="ORF">RRG08_060084</name>
</gene>
<dbReference type="Gene3D" id="1.25.40.20">
    <property type="entry name" value="Ankyrin repeat-containing domain"/>
    <property type="match status" value="2"/>
</dbReference>
<evidence type="ECO:0000256" key="3">
    <source>
        <dbReference type="PROSITE-ProRule" id="PRU00023"/>
    </source>
</evidence>